<dbReference type="Proteomes" id="UP001271007">
    <property type="component" value="Unassembled WGS sequence"/>
</dbReference>
<keyword evidence="15" id="KW-1185">Reference proteome</keyword>
<evidence type="ECO:0000313" key="14">
    <source>
        <dbReference type="EMBL" id="KAK3058254.1"/>
    </source>
</evidence>
<evidence type="ECO:0000256" key="8">
    <source>
        <dbReference type="ARBA" id="ARBA00022741"/>
    </source>
</evidence>
<keyword evidence="5" id="KW-0328">Glycosyltransferase</keyword>
<evidence type="ECO:0000256" key="1">
    <source>
        <dbReference type="ARBA" id="ARBA00004606"/>
    </source>
</evidence>
<dbReference type="InterPro" id="IPR026050">
    <property type="entry name" value="C1GALT1/C1GALT1_chp1"/>
</dbReference>
<keyword evidence="9" id="KW-0735">Signal-anchor</keyword>
<accession>A0AAJ0GIL6</accession>
<evidence type="ECO:0000256" key="5">
    <source>
        <dbReference type="ARBA" id="ARBA00022676"/>
    </source>
</evidence>
<feature type="compositionally biased region" description="Pro residues" evidence="12">
    <location>
        <begin position="57"/>
        <end position="71"/>
    </location>
</feature>
<dbReference type="EMBL" id="JAWDJX010000002">
    <property type="protein sequence ID" value="KAK3058254.1"/>
    <property type="molecule type" value="Genomic_DNA"/>
</dbReference>
<evidence type="ECO:0000256" key="6">
    <source>
        <dbReference type="ARBA" id="ARBA00022679"/>
    </source>
</evidence>
<feature type="region of interest" description="Disordered" evidence="12">
    <location>
        <begin position="40"/>
        <end position="77"/>
    </location>
</feature>
<keyword evidence="11" id="KW-0472">Membrane</keyword>
<comment type="subcellular location">
    <subcellularLocation>
        <location evidence="1">Membrane</location>
        <topology evidence="1">Single-pass type II membrane protein</topology>
    </subcellularLocation>
</comment>
<reference evidence="14" key="1">
    <citation type="submission" date="2023-04" db="EMBL/GenBank/DDBJ databases">
        <title>Black Yeasts Isolated from many extreme environments.</title>
        <authorList>
            <person name="Coleine C."/>
            <person name="Stajich J.E."/>
            <person name="Selbmann L."/>
        </authorList>
    </citation>
    <scope>NUCLEOTIDE SEQUENCE</scope>
    <source>
        <strain evidence="14">CCFEE 5312</strain>
    </source>
</reference>
<dbReference type="Gene3D" id="3.90.550.50">
    <property type="match status" value="1"/>
</dbReference>
<comment type="similarity">
    <text evidence="3">Belongs to the glycosyltransferase 31 family. Beta3-Gal-T subfamily.</text>
</comment>
<evidence type="ECO:0000256" key="3">
    <source>
        <dbReference type="ARBA" id="ARBA00006462"/>
    </source>
</evidence>
<gene>
    <name evidence="14" type="ORF">LTR09_001332</name>
</gene>
<keyword evidence="10" id="KW-1133">Transmembrane helix</keyword>
<keyword evidence="8" id="KW-0547">Nucleotide-binding</keyword>
<evidence type="ECO:0000256" key="10">
    <source>
        <dbReference type="ARBA" id="ARBA00022989"/>
    </source>
</evidence>
<dbReference type="AlphaFoldDB" id="A0AAJ0GIL6"/>
<evidence type="ECO:0000256" key="11">
    <source>
        <dbReference type="ARBA" id="ARBA00023136"/>
    </source>
</evidence>
<dbReference type="Pfam" id="PF02434">
    <property type="entry name" value="Fringe"/>
    <property type="match status" value="1"/>
</dbReference>
<evidence type="ECO:0000256" key="4">
    <source>
        <dbReference type="ARBA" id="ARBA00012557"/>
    </source>
</evidence>
<comment type="pathway">
    <text evidence="2">Protein modification; protein glycosylation.</text>
</comment>
<name>A0AAJ0GIL6_9PEZI</name>
<protein>
    <recommendedName>
        <fullName evidence="4">N-acetylgalactosaminide beta-1,3-galactosyltransferase</fullName>
        <ecNumber evidence="4">2.4.1.122</ecNumber>
    </recommendedName>
</protein>
<evidence type="ECO:0000256" key="2">
    <source>
        <dbReference type="ARBA" id="ARBA00004922"/>
    </source>
</evidence>
<evidence type="ECO:0000313" key="15">
    <source>
        <dbReference type="Proteomes" id="UP001271007"/>
    </source>
</evidence>
<proteinExistence type="inferred from homology"/>
<dbReference type="GO" id="GO:0000166">
    <property type="term" value="F:nucleotide binding"/>
    <property type="evidence" value="ECO:0007669"/>
    <property type="project" value="UniProtKB-KW"/>
</dbReference>
<dbReference type="GO" id="GO:0016020">
    <property type="term" value="C:membrane"/>
    <property type="evidence" value="ECO:0007669"/>
    <property type="project" value="UniProtKB-SubCell"/>
</dbReference>
<dbReference type="GO" id="GO:0016263">
    <property type="term" value="F:glycoprotein-N-acetylgalactosamine 3-beta-galactosyltransferase activity"/>
    <property type="evidence" value="ECO:0007669"/>
    <property type="project" value="UniProtKB-EC"/>
</dbReference>
<evidence type="ECO:0000256" key="12">
    <source>
        <dbReference type="SAM" id="MobiDB-lite"/>
    </source>
</evidence>
<evidence type="ECO:0000259" key="13">
    <source>
        <dbReference type="Pfam" id="PF02434"/>
    </source>
</evidence>
<dbReference type="InterPro" id="IPR003378">
    <property type="entry name" value="Fringe-like_glycosylTrfase"/>
</dbReference>
<comment type="caution">
    <text evidence="14">The sequence shown here is derived from an EMBL/GenBank/DDBJ whole genome shotgun (WGS) entry which is preliminary data.</text>
</comment>
<evidence type="ECO:0000256" key="9">
    <source>
        <dbReference type="ARBA" id="ARBA00022968"/>
    </source>
</evidence>
<dbReference type="PANTHER" id="PTHR23033">
    <property type="entry name" value="BETA1,3-GALACTOSYLTRANSFERASE"/>
    <property type="match status" value="1"/>
</dbReference>
<keyword evidence="7" id="KW-0812">Transmembrane</keyword>
<keyword evidence="6" id="KW-0808">Transferase</keyword>
<feature type="domain" description="Fringe-like glycosyltransferase" evidence="13">
    <location>
        <begin position="192"/>
        <end position="254"/>
    </location>
</feature>
<organism evidence="14 15">
    <name type="scientific">Extremus antarcticus</name>
    <dbReference type="NCBI Taxonomy" id="702011"/>
    <lineage>
        <taxon>Eukaryota</taxon>
        <taxon>Fungi</taxon>
        <taxon>Dikarya</taxon>
        <taxon>Ascomycota</taxon>
        <taxon>Pezizomycotina</taxon>
        <taxon>Dothideomycetes</taxon>
        <taxon>Dothideomycetidae</taxon>
        <taxon>Mycosphaerellales</taxon>
        <taxon>Extremaceae</taxon>
        <taxon>Extremus</taxon>
    </lineage>
</organism>
<dbReference type="PANTHER" id="PTHR23033:SF47">
    <property type="entry name" value="APPLE DOMAIN-CONTAINING PROTEIN-RELATED"/>
    <property type="match status" value="1"/>
</dbReference>
<evidence type="ECO:0000256" key="7">
    <source>
        <dbReference type="ARBA" id="ARBA00022692"/>
    </source>
</evidence>
<sequence length="478" mass="55255">MSISGGRVLSISRLLAVVFVLLGLYLLRDNWLPENYNRRRPLPTDSIPQNNHDEPKPQPPEELPTTPPPMPTTASCRDVPGADNVMVLLKTGATELYQKLPAHLLTTFKCVPHFMIFSDLAQDFADYPVYDAIADVSQNIREEHADFELYRKLQQYQREGQDVSKLSGKGGWNLDKWKWFPMLHKAFTSAGDNVQWFVVIEADTSISWTNLLQYLKTMDSTKPYYLGAQNVIGHQTFAHGGSGVIFSRKAADLLEKAREYEGREHWDADWERIISNNCCGDEVIARALEENGIKLTPAWPLIQGETVTSLDWTEKHWCSVAISWHHVTPIEVDSLWQFESDWIEKHGWNTPYLFRDVFEHFIQRHVTVDRVMWNNLSKDRKLVSAVLANENDEVFAELKDFEQNATTSSEACAEACRRVQEKQCIQWMYQPGRCHLGKDIRFGKSDERGEVHWRSGWFQERLQKFKERHEGCKVKWAG</sequence>
<dbReference type="EC" id="2.4.1.122" evidence="4"/>